<dbReference type="GO" id="GO:0016787">
    <property type="term" value="F:hydrolase activity"/>
    <property type="evidence" value="ECO:0007669"/>
    <property type="project" value="UniProtKB-KW"/>
</dbReference>
<evidence type="ECO:0000313" key="8">
    <source>
        <dbReference type="Proteomes" id="UP000371977"/>
    </source>
</evidence>
<dbReference type="AlphaFoldDB" id="A0A6C2C4X6"/>
<dbReference type="Pfam" id="PF01546">
    <property type="entry name" value="Peptidase_M20"/>
    <property type="match status" value="1"/>
</dbReference>
<keyword evidence="3" id="KW-0479">Metal-binding</keyword>
<dbReference type="InterPro" id="IPR050072">
    <property type="entry name" value="Peptidase_M20A"/>
</dbReference>
<name>A0A6C2C4X6_9LACO</name>
<dbReference type="CDD" id="cd08659">
    <property type="entry name" value="M20_ArgE_DapE-like"/>
    <property type="match status" value="1"/>
</dbReference>
<evidence type="ECO:0000256" key="1">
    <source>
        <dbReference type="ARBA" id="ARBA00001947"/>
    </source>
</evidence>
<dbReference type="PANTHER" id="PTHR43808:SF8">
    <property type="entry name" value="PEPTIDASE M20 DIMERISATION DOMAIN-CONTAINING PROTEIN"/>
    <property type="match status" value="1"/>
</dbReference>
<organism evidence="7 8">
    <name type="scientific">Weissella muntiaci</name>
    <dbReference type="NCBI Taxonomy" id="2508881"/>
    <lineage>
        <taxon>Bacteria</taxon>
        <taxon>Bacillati</taxon>
        <taxon>Bacillota</taxon>
        <taxon>Bacilli</taxon>
        <taxon>Lactobacillales</taxon>
        <taxon>Lactobacillaceae</taxon>
        <taxon>Weissella</taxon>
    </lineage>
</organism>
<dbReference type="InterPro" id="IPR001261">
    <property type="entry name" value="ArgE/DapE_CS"/>
</dbReference>
<dbReference type="GO" id="GO:0046872">
    <property type="term" value="F:metal ion binding"/>
    <property type="evidence" value="ECO:0007669"/>
    <property type="project" value="UniProtKB-KW"/>
</dbReference>
<dbReference type="PROSITE" id="PS00758">
    <property type="entry name" value="ARGE_DAPE_CPG2_1"/>
    <property type="match status" value="1"/>
</dbReference>
<gene>
    <name evidence="7" type="ORF">ESZ50_07280</name>
</gene>
<keyword evidence="8" id="KW-1185">Reference proteome</keyword>
<dbReference type="SUPFAM" id="SSF55031">
    <property type="entry name" value="Bacterial exopeptidase dimerisation domain"/>
    <property type="match status" value="1"/>
</dbReference>
<dbReference type="InterPro" id="IPR002933">
    <property type="entry name" value="Peptidase_M20"/>
</dbReference>
<keyword evidence="5" id="KW-0862">Zinc</keyword>
<dbReference type="Gene3D" id="3.40.630.10">
    <property type="entry name" value="Zn peptidases"/>
    <property type="match status" value="2"/>
</dbReference>
<dbReference type="OrthoDB" id="9792335at2"/>
<dbReference type="InterPro" id="IPR036264">
    <property type="entry name" value="Bact_exopeptidase_dim_dom"/>
</dbReference>
<evidence type="ECO:0000259" key="6">
    <source>
        <dbReference type="Pfam" id="PF07687"/>
    </source>
</evidence>
<reference evidence="7 8" key="1">
    <citation type="submission" date="2019-01" db="EMBL/GenBank/DDBJ databases">
        <title>Weissella sp. nov., a novel lactic acid bacterium isolated from animal feces.</title>
        <authorList>
            <person name="Wang L.-T."/>
        </authorList>
    </citation>
    <scope>NUCLEOTIDE SEQUENCE [LARGE SCALE GENOMIC DNA]</scope>
    <source>
        <strain evidence="7 8">8H-2</strain>
    </source>
</reference>
<dbReference type="PANTHER" id="PTHR43808">
    <property type="entry name" value="ACETYLORNITHINE DEACETYLASE"/>
    <property type="match status" value="1"/>
</dbReference>
<comment type="similarity">
    <text evidence="2">Belongs to the peptidase M20A family.</text>
</comment>
<feature type="domain" description="Peptidase M20 dimerisation" evidence="6">
    <location>
        <begin position="210"/>
        <end position="317"/>
    </location>
</feature>
<dbReference type="InterPro" id="IPR011650">
    <property type="entry name" value="Peptidase_M20_dimer"/>
</dbReference>
<protein>
    <submittedName>
        <fullName evidence="7">M20/M25/M40 family metallo-hydrolase</fullName>
    </submittedName>
</protein>
<dbReference type="RefSeq" id="WP_148622902.1">
    <property type="nucleotide sequence ID" value="NZ_SDGZ01000015.1"/>
</dbReference>
<dbReference type="Pfam" id="PF07687">
    <property type="entry name" value="M20_dimer"/>
    <property type="match status" value="1"/>
</dbReference>
<evidence type="ECO:0000256" key="2">
    <source>
        <dbReference type="ARBA" id="ARBA00006247"/>
    </source>
</evidence>
<accession>A0A6C2C4X6</accession>
<evidence type="ECO:0000313" key="7">
    <source>
        <dbReference type="EMBL" id="TYC49040.1"/>
    </source>
</evidence>
<dbReference type="SUPFAM" id="SSF53187">
    <property type="entry name" value="Zn-dependent exopeptidases"/>
    <property type="match status" value="1"/>
</dbReference>
<dbReference type="EMBL" id="SDGZ01000015">
    <property type="protein sequence ID" value="TYC49040.1"/>
    <property type="molecule type" value="Genomic_DNA"/>
</dbReference>
<dbReference type="Proteomes" id="UP000371977">
    <property type="component" value="Unassembled WGS sequence"/>
</dbReference>
<comment type="caution">
    <text evidence="7">The sequence shown here is derived from an EMBL/GenBank/DDBJ whole genome shotgun (WGS) entry which is preliminary data.</text>
</comment>
<evidence type="ECO:0000256" key="5">
    <source>
        <dbReference type="ARBA" id="ARBA00022833"/>
    </source>
</evidence>
<comment type="cofactor">
    <cofactor evidence="1">
        <name>Zn(2+)</name>
        <dbReference type="ChEBI" id="CHEBI:29105"/>
    </cofactor>
</comment>
<proteinExistence type="inferred from homology"/>
<keyword evidence="4 7" id="KW-0378">Hydrolase</keyword>
<sequence>MTQNIISDQAQLKLLADLTAINTVNAHEESLVTYLATFLNLHHVKTEIIKGSNGRANLVAEVGTEGPLLGFAGHADTVHEGNRKDWEHYPFTLTDRSGRLYGRGVTDMKAALASFAVAMVNLQATELAGRVRFMVTLNEEKAQAGAKQLCELGYVDDIEALIIGEPTGVRASEITNYLHSGGVRLNNTDPDELINTVKNNHQIEQHFAVYAHKGFLVYDVIAHGKAAHSSTPALGVDAIARLIDYYQAETELYQQLTINNPMLGRTVRGANMFHGGVQPNSIAGEAQLSELTRIIPELSPKKLADALTDLIDTLNRQAPEQAQLELVVHNMGEAMLGNPDSEIVTLGQKHAKLAFPTENALPTLAVSMGTDATRYAKANPNMEILIVGPGNDTAHQENEYVEKSTFLAMADYYCAVAQNFFDNK</sequence>
<evidence type="ECO:0000256" key="3">
    <source>
        <dbReference type="ARBA" id="ARBA00022723"/>
    </source>
</evidence>
<evidence type="ECO:0000256" key="4">
    <source>
        <dbReference type="ARBA" id="ARBA00022801"/>
    </source>
</evidence>
<dbReference type="Gene3D" id="3.30.70.360">
    <property type="match status" value="1"/>
</dbReference>
<dbReference type="NCBIfam" id="NF006365">
    <property type="entry name" value="PRK08588.1"/>
    <property type="match status" value="1"/>
</dbReference>